<keyword evidence="2" id="KW-1185">Reference proteome</keyword>
<evidence type="ECO:0000313" key="1">
    <source>
        <dbReference type="EMBL" id="CEI84188.1"/>
    </source>
</evidence>
<protein>
    <recommendedName>
        <fullName evidence="3">YtkA-like domain-containing protein</fullName>
    </recommendedName>
</protein>
<proteinExistence type="predicted"/>
<dbReference type="InterPro" id="IPR019730">
    <property type="entry name" value="DUF2606"/>
</dbReference>
<dbReference type="OrthoDB" id="9936601at2"/>
<name>A0A0A1MM71_9BACI</name>
<evidence type="ECO:0000313" key="2">
    <source>
        <dbReference type="Proteomes" id="UP000040453"/>
    </source>
</evidence>
<dbReference type="Proteomes" id="UP000040453">
    <property type="component" value="Unassembled WGS sequence"/>
</dbReference>
<reference evidence="1 2" key="1">
    <citation type="submission" date="2014-11" db="EMBL/GenBank/DDBJ databases">
        <authorList>
            <person name="Urmite Genomes Urmite Genomes"/>
        </authorList>
    </citation>
    <scope>NUCLEOTIDE SEQUENCE [LARGE SCALE GENOMIC DNA]</scope>
    <source>
        <strain evidence="1 2">Oc5</strain>
    </source>
</reference>
<sequence length="118" mass="13295">MIRLLSCLTIFFLVLFGCQQEESSNEANLQSGVVFIILNKDQSPVENFTITIVQTSEPSPDIGVKPKPTDVNGRTEMELAEGETYEAALVISDYTTQYEEFTVSEDKKDNEFTFILEN</sequence>
<evidence type="ECO:0008006" key="3">
    <source>
        <dbReference type="Google" id="ProtNLM"/>
    </source>
</evidence>
<gene>
    <name evidence="1" type="ORF">BN997_04131</name>
</gene>
<dbReference type="AlphaFoldDB" id="A0A0A1MM71"/>
<organism evidence="1 2">
    <name type="scientific">Oceanobacillus oncorhynchi</name>
    <dbReference type="NCBI Taxonomy" id="545501"/>
    <lineage>
        <taxon>Bacteria</taxon>
        <taxon>Bacillati</taxon>
        <taxon>Bacillota</taxon>
        <taxon>Bacilli</taxon>
        <taxon>Bacillales</taxon>
        <taxon>Bacillaceae</taxon>
        <taxon>Oceanobacillus</taxon>
    </lineage>
</organism>
<dbReference type="Pfam" id="PF10794">
    <property type="entry name" value="DUF2606"/>
    <property type="match status" value="1"/>
</dbReference>
<dbReference type="EMBL" id="CDGG01000001">
    <property type="protein sequence ID" value="CEI84188.1"/>
    <property type="molecule type" value="Genomic_DNA"/>
</dbReference>
<dbReference type="RefSeq" id="WP_042534840.1">
    <property type="nucleotide sequence ID" value="NZ_CDGG01000001.1"/>
</dbReference>
<dbReference type="PROSITE" id="PS51257">
    <property type="entry name" value="PROKAR_LIPOPROTEIN"/>
    <property type="match status" value="1"/>
</dbReference>
<accession>A0A0A1MM71</accession>